<dbReference type="Gene3D" id="3.30.2210.10">
    <property type="entry name" value="Integron cassette protein superfamily"/>
    <property type="match status" value="1"/>
</dbReference>
<dbReference type="EMBL" id="JRUN01000116">
    <property type="protein sequence ID" value="KHD84075.1"/>
    <property type="molecule type" value="Genomic_DNA"/>
</dbReference>
<dbReference type="InterPro" id="IPR048474">
    <property type="entry name" value="M1E1E6-like_sf"/>
</dbReference>
<name>A0A0A6V7P1_9BACI</name>
<dbReference type="AlphaFoldDB" id="A0A0A6V7P1"/>
<sequence length="211" mass="24764">MRVHLTPEQETFKKIIEENLAIAKDWQRQNSDTIDKAFSLMKQAAHKLHMQLEPKPKHHSYMVKNRGMEPEDPEFYDHIHPVEDLLAYLEDTSANDDPEDITIGCKFDFNIYSSKWGHKDCYELTRTENGWYIDVLSYHGEDRIDEEMKVLYSAMTHDSISFPRNVSSFLSSIWIQAKENGLTKEEVQEMLNRVADWISETEINAPRDILI</sequence>
<evidence type="ECO:0000313" key="2">
    <source>
        <dbReference type="Proteomes" id="UP000030588"/>
    </source>
</evidence>
<dbReference type="OrthoDB" id="9156079at2"/>
<organism evidence="1 2">
    <name type="scientific">Heyndrickxia ginsengihumi</name>
    <dbReference type="NCBI Taxonomy" id="363870"/>
    <lineage>
        <taxon>Bacteria</taxon>
        <taxon>Bacillati</taxon>
        <taxon>Bacillota</taxon>
        <taxon>Bacilli</taxon>
        <taxon>Bacillales</taxon>
        <taxon>Bacillaceae</taxon>
        <taxon>Heyndrickxia</taxon>
    </lineage>
</organism>
<protein>
    <submittedName>
        <fullName evidence="1">Uncharacterized protein</fullName>
    </submittedName>
</protein>
<reference evidence="1 2" key="1">
    <citation type="submission" date="2014-10" db="EMBL/GenBank/DDBJ databases">
        <title>Draft genome of phytase producing Bacillus ginsengihumi strain M2.11.</title>
        <authorList>
            <person name="Toymentseva A."/>
            <person name="Boulygina E.A."/>
            <person name="Kazakov S.V."/>
            <person name="Kayumov I."/>
            <person name="Suleimanova A.D."/>
            <person name="Mardanova A.M."/>
            <person name="Maria S.N."/>
            <person name="Sergey M.Y."/>
            <person name="Sharipova M.R."/>
        </authorList>
    </citation>
    <scope>NUCLEOTIDE SEQUENCE [LARGE SCALE GENOMIC DNA]</scope>
    <source>
        <strain evidence="1 2">M2.11</strain>
    </source>
</reference>
<accession>A0A0A6V7P1</accession>
<dbReference type="Proteomes" id="UP000030588">
    <property type="component" value="Unassembled WGS sequence"/>
</dbReference>
<evidence type="ECO:0000313" key="1">
    <source>
        <dbReference type="EMBL" id="KHD84075.1"/>
    </source>
</evidence>
<comment type="caution">
    <text evidence="1">The sequence shown here is derived from an EMBL/GenBank/DDBJ whole genome shotgun (WGS) entry which is preliminary data.</text>
</comment>
<proteinExistence type="predicted"/>
<dbReference type="RefSeq" id="WP_035356354.1">
    <property type="nucleotide sequence ID" value="NZ_JRUN01000116.1"/>
</dbReference>
<gene>
    <name evidence="1" type="ORF">NG54_17905</name>
</gene>